<comment type="catalytic activity">
    <reaction evidence="2">
        <text>N-terminal N-formyl-L-methionyl-[peptide] + H2O = N-terminal L-methionyl-[peptide] + formate</text>
        <dbReference type="Rhea" id="RHEA:24420"/>
        <dbReference type="Rhea" id="RHEA-COMP:10639"/>
        <dbReference type="Rhea" id="RHEA-COMP:10640"/>
        <dbReference type="ChEBI" id="CHEBI:15377"/>
        <dbReference type="ChEBI" id="CHEBI:15740"/>
        <dbReference type="ChEBI" id="CHEBI:49298"/>
        <dbReference type="ChEBI" id="CHEBI:64731"/>
        <dbReference type="EC" id="3.5.1.88"/>
    </reaction>
</comment>
<dbReference type="HAMAP" id="MF_00163">
    <property type="entry name" value="Pep_deformylase"/>
    <property type="match status" value="1"/>
</dbReference>
<dbReference type="GO" id="GO:0046872">
    <property type="term" value="F:metal ion binding"/>
    <property type="evidence" value="ECO:0007669"/>
    <property type="project" value="UniProtKB-KW"/>
</dbReference>
<keyword evidence="5" id="KW-1185">Reference proteome</keyword>
<reference evidence="4 5" key="2">
    <citation type="journal article" date="2010" name="Stand. Genomic Sci.">
        <title>Complete genome sequence of Sebaldella termitidis type strain (NCTC 11300).</title>
        <authorList>
            <person name="Harmon-Smith M."/>
            <person name="Celia L."/>
            <person name="Chertkov O."/>
            <person name="Lapidus A."/>
            <person name="Copeland A."/>
            <person name="Glavina Del Rio T."/>
            <person name="Nolan M."/>
            <person name="Lucas S."/>
            <person name="Tice H."/>
            <person name="Cheng J.F."/>
            <person name="Han C."/>
            <person name="Detter J.C."/>
            <person name="Bruce D."/>
            <person name="Goodwin L."/>
            <person name="Pitluck S."/>
            <person name="Pati A."/>
            <person name="Liolios K."/>
            <person name="Ivanova N."/>
            <person name="Mavromatis K."/>
            <person name="Mikhailova N."/>
            <person name="Chen A."/>
            <person name="Palaniappan K."/>
            <person name="Land M."/>
            <person name="Hauser L."/>
            <person name="Chang Y.J."/>
            <person name="Jeffries C.D."/>
            <person name="Brettin T."/>
            <person name="Goker M."/>
            <person name="Beck B."/>
            <person name="Bristow J."/>
            <person name="Eisen J.A."/>
            <person name="Markowitz V."/>
            <person name="Hugenholtz P."/>
            <person name="Kyrpides N.C."/>
            <person name="Klenk H.P."/>
            <person name="Chen F."/>
        </authorList>
    </citation>
    <scope>NUCLEOTIDE SEQUENCE [LARGE SCALE GENOMIC DNA]</scope>
    <source>
        <strain evidence="5">ATCC 33386 / NCTC 11300</strain>
    </source>
</reference>
<proteinExistence type="inferred from homology"/>
<name>D1AH08_SEBTE</name>
<keyword evidence="3" id="KW-0175">Coiled coil</keyword>
<sequence length="162" mass="18740">MKIIYYGNPVLREVSKEVTEITDEIRQILDEMVETMREESGVGLAANQVGLTQRFFVGEVDGNVKKIINPEIIEFGKEEIELEEGCLSIPGIYKRVKRPEKIKVRYQNEKGETVEEELNEVWARVFQHELDHLDGILFIDKISPLNKRLISKRLAQIKKEGN</sequence>
<dbReference type="AlphaFoldDB" id="D1AH08"/>
<evidence type="ECO:0000256" key="2">
    <source>
        <dbReference type="HAMAP-Rule" id="MF_00163"/>
    </source>
</evidence>
<keyword evidence="2" id="KW-0648">Protein biosynthesis</keyword>
<feature type="coiled-coil region" evidence="3">
    <location>
        <begin position="11"/>
        <end position="38"/>
    </location>
</feature>
<dbReference type="CDD" id="cd00487">
    <property type="entry name" value="Pep_deformylase"/>
    <property type="match status" value="1"/>
</dbReference>
<dbReference type="HOGENOM" id="CLU_061901_4_2_0"/>
<keyword evidence="2" id="KW-0479">Metal-binding</keyword>
<dbReference type="GO" id="GO:0006412">
    <property type="term" value="P:translation"/>
    <property type="evidence" value="ECO:0007669"/>
    <property type="project" value="UniProtKB-UniRule"/>
</dbReference>
<dbReference type="PRINTS" id="PR01576">
    <property type="entry name" value="PDEFORMYLASE"/>
</dbReference>
<dbReference type="PIRSF" id="PIRSF004749">
    <property type="entry name" value="Pep_def"/>
    <property type="match status" value="1"/>
</dbReference>
<accession>D1AH08</accession>
<dbReference type="InterPro" id="IPR036821">
    <property type="entry name" value="Peptide_deformylase_sf"/>
</dbReference>
<dbReference type="Proteomes" id="UP000000845">
    <property type="component" value="Chromosome"/>
</dbReference>
<feature type="binding site" evidence="2">
    <location>
        <position position="132"/>
    </location>
    <ligand>
        <name>Fe cation</name>
        <dbReference type="ChEBI" id="CHEBI:24875"/>
    </ligand>
</feature>
<dbReference type="EC" id="3.5.1.88" evidence="2"/>
<evidence type="ECO:0000256" key="1">
    <source>
        <dbReference type="ARBA" id="ARBA00010759"/>
    </source>
</evidence>
<dbReference type="InterPro" id="IPR023635">
    <property type="entry name" value="Peptide_deformylase"/>
</dbReference>
<evidence type="ECO:0000313" key="5">
    <source>
        <dbReference type="Proteomes" id="UP000000845"/>
    </source>
</evidence>
<protein>
    <recommendedName>
        <fullName evidence="2">Peptide deformylase</fullName>
        <shortName evidence="2">PDF</shortName>
        <ecNumber evidence="2">3.5.1.88</ecNumber>
    </recommendedName>
    <alternativeName>
        <fullName evidence="2">Polypeptide deformylase</fullName>
    </alternativeName>
</protein>
<dbReference type="EMBL" id="CP001739">
    <property type="protein sequence ID" value="ACZ08042.1"/>
    <property type="molecule type" value="Genomic_DNA"/>
</dbReference>
<evidence type="ECO:0000256" key="3">
    <source>
        <dbReference type="SAM" id="Coils"/>
    </source>
</evidence>
<feature type="active site" evidence="2">
    <location>
        <position position="129"/>
    </location>
</feature>
<evidence type="ECO:0000313" key="4">
    <source>
        <dbReference type="EMBL" id="ACZ08042.1"/>
    </source>
</evidence>
<comment type="similarity">
    <text evidence="1 2">Belongs to the polypeptide deformylase family.</text>
</comment>
<dbReference type="GO" id="GO:0042586">
    <property type="term" value="F:peptide deformylase activity"/>
    <property type="evidence" value="ECO:0007669"/>
    <property type="project" value="UniProtKB-UniRule"/>
</dbReference>
<dbReference type="PANTHER" id="PTHR10458:SF22">
    <property type="entry name" value="PEPTIDE DEFORMYLASE"/>
    <property type="match status" value="1"/>
</dbReference>
<dbReference type="RefSeq" id="WP_012860638.1">
    <property type="nucleotide sequence ID" value="NC_013517.1"/>
</dbReference>
<feature type="binding site" evidence="2">
    <location>
        <position position="128"/>
    </location>
    <ligand>
        <name>Fe cation</name>
        <dbReference type="ChEBI" id="CHEBI:24875"/>
    </ligand>
</feature>
<organism evidence="4 5">
    <name type="scientific">Sebaldella termitidis (strain ATCC 33386 / NCTC 11300)</name>
    <dbReference type="NCBI Taxonomy" id="526218"/>
    <lineage>
        <taxon>Bacteria</taxon>
        <taxon>Fusobacteriati</taxon>
        <taxon>Fusobacteriota</taxon>
        <taxon>Fusobacteriia</taxon>
        <taxon>Fusobacteriales</taxon>
        <taxon>Leptotrichiaceae</taxon>
        <taxon>Sebaldella</taxon>
    </lineage>
</organism>
<dbReference type="KEGG" id="str:Sterm_1174"/>
<dbReference type="STRING" id="526218.Sterm_1174"/>
<gene>
    <name evidence="2" type="primary">def</name>
    <name evidence="4" type="ordered locus">Sterm_1174</name>
</gene>
<comment type="cofactor">
    <cofactor evidence="2">
        <name>Fe(2+)</name>
        <dbReference type="ChEBI" id="CHEBI:29033"/>
    </cofactor>
    <text evidence="2">Binds 1 Fe(2+) ion.</text>
</comment>
<dbReference type="eggNOG" id="COG0242">
    <property type="taxonomic scope" value="Bacteria"/>
</dbReference>
<keyword evidence="2" id="KW-0408">Iron</keyword>
<dbReference type="PANTHER" id="PTHR10458">
    <property type="entry name" value="PEPTIDE DEFORMYLASE"/>
    <property type="match status" value="1"/>
</dbReference>
<dbReference type="Pfam" id="PF01327">
    <property type="entry name" value="Pep_deformylase"/>
    <property type="match status" value="1"/>
</dbReference>
<dbReference type="SUPFAM" id="SSF56420">
    <property type="entry name" value="Peptide deformylase"/>
    <property type="match status" value="1"/>
</dbReference>
<reference evidence="5" key="1">
    <citation type="submission" date="2009-09" db="EMBL/GenBank/DDBJ databases">
        <title>The complete chromosome of Sebaldella termitidis ATCC 33386.</title>
        <authorList>
            <consortium name="US DOE Joint Genome Institute (JGI-PGF)"/>
            <person name="Lucas S."/>
            <person name="Copeland A."/>
            <person name="Lapidus A."/>
            <person name="Glavina del Rio T."/>
            <person name="Dalin E."/>
            <person name="Tice H."/>
            <person name="Bruce D."/>
            <person name="Goodwin L."/>
            <person name="Pitluck S."/>
            <person name="Kyrpides N."/>
            <person name="Mavromatis K."/>
            <person name="Ivanova N."/>
            <person name="Mikhailova N."/>
            <person name="Sims D."/>
            <person name="Meincke L."/>
            <person name="Brettin T."/>
            <person name="Detter J.C."/>
            <person name="Han C."/>
            <person name="Larimer F."/>
            <person name="Land M."/>
            <person name="Hauser L."/>
            <person name="Markowitz V."/>
            <person name="Cheng J.F."/>
            <person name="Hugenholtz P."/>
            <person name="Woyke T."/>
            <person name="Wu D."/>
            <person name="Eisen J.A."/>
        </authorList>
    </citation>
    <scope>NUCLEOTIDE SEQUENCE [LARGE SCALE GENOMIC DNA]</scope>
    <source>
        <strain evidence="5">ATCC 33386 / NCTC 11300</strain>
    </source>
</reference>
<dbReference type="Gene3D" id="3.90.45.10">
    <property type="entry name" value="Peptide deformylase"/>
    <property type="match status" value="1"/>
</dbReference>
<dbReference type="NCBIfam" id="NF001159">
    <property type="entry name" value="PRK00150.1-3"/>
    <property type="match status" value="1"/>
</dbReference>
<comment type="function">
    <text evidence="2">Removes the formyl group from the N-terminal Met of newly synthesized proteins. Requires at least a dipeptide for an efficient rate of reaction. N-terminal L-methionine is a prerequisite for activity but the enzyme has broad specificity at other positions.</text>
</comment>
<keyword evidence="2 4" id="KW-0378">Hydrolase</keyword>
<feature type="binding site" evidence="2">
    <location>
        <position position="86"/>
    </location>
    <ligand>
        <name>Fe cation</name>
        <dbReference type="ChEBI" id="CHEBI:24875"/>
    </ligand>
</feature>
<dbReference type="NCBIfam" id="TIGR00079">
    <property type="entry name" value="pept_deformyl"/>
    <property type="match status" value="1"/>
</dbReference>